<dbReference type="InterPro" id="IPR022346">
    <property type="entry name" value="T2SS_GspH"/>
</dbReference>
<keyword evidence="3" id="KW-1003">Cell membrane</keyword>
<keyword evidence="8" id="KW-0472">Membrane</keyword>
<proteinExistence type="inferred from homology"/>
<keyword evidence="7" id="KW-1133">Transmembrane helix</keyword>
<accession>A0A3Q0L1V5</accession>
<reference evidence="13" key="1">
    <citation type="submission" date="2002-12" db="EMBL/GenBank/DDBJ databases">
        <title>Complete genome sequence of Vibrio vulnificus CMCP6.</title>
        <authorList>
            <person name="Rhee J.H."/>
            <person name="Kim S.Y."/>
            <person name="Chung S.S."/>
            <person name="Kim J.J."/>
            <person name="Moon Y.H."/>
            <person name="Jeong H."/>
            <person name="Choy H.E."/>
        </authorList>
    </citation>
    <scope>NUCLEOTIDE SEQUENCE [LARGE SCALE GENOMIC DNA]</scope>
    <source>
        <strain evidence="13">CMCP6</strain>
    </source>
</reference>
<protein>
    <recommendedName>
        <fullName evidence="2">Type II secretion system protein H</fullName>
    </recommendedName>
    <alternativeName>
        <fullName evidence="10">General secretion pathway protein H</fullName>
    </alternativeName>
</protein>
<evidence type="ECO:0000256" key="1">
    <source>
        <dbReference type="ARBA" id="ARBA00004377"/>
    </source>
</evidence>
<dbReference type="RefSeq" id="WP_011078450.1">
    <property type="nucleotide sequence ID" value="NC_004459.3"/>
</dbReference>
<dbReference type="PIRSF" id="PIRSF024622">
    <property type="entry name" value="Tfp_FimT"/>
    <property type="match status" value="1"/>
</dbReference>
<evidence type="ECO:0000256" key="4">
    <source>
        <dbReference type="ARBA" id="ARBA00022481"/>
    </source>
</evidence>
<evidence type="ECO:0000256" key="10">
    <source>
        <dbReference type="ARBA" id="ARBA00030775"/>
    </source>
</evidence>
<organism evidence="12 13">
    <name type="scientific">Vibrio vulnificus (strain CMCP6)</name>
    <dbReference type="NCBI Taxonomy" id="216895"/>
    <lineage>
        <taxon>Bacteria</taxon>
        <taxon>Pseudomonadati</taxon>
        <taxon>Pseudomonadota</taxon>
        <taxon>Gammaproteobacteria</taxon>
        <taxon>Vibrionales</taxon>
        <taxon>Vibrionaceae</taxon>
        <taxon>Vibrio</taxon>
    </lineage>
</organism>
<keyword evidence="6" id="KW-0812">Transmembrane</keyword>
<evidence type="ECO:0000313" key="12">
    <source>
        <dbReference type="EMBL" id="AAO08879.1"/>
    </source>
</evidence>
<dbReference type="GO" id="GO:0015627">
    <property type="term" value="C:type II protein secretion system complex"/>
    <property type="evidence" value="ECO:0007669"/>
    <property type="project" value="InterPro"/>
</dbReference>
<dbReference type="InterPro" id="IPR045584">
    <property type="entry name" value="Pilin-like"/>
</dbReference>
<reference evidence="12 13" key="2">
    <citation type="journal article" date="2003" name="Infect. Immun.">
        <title>Characterization and pathogenic significance of Vibrio vulnificus antigens preferentially expressed in septicemic patients.</title>
        <authorList>
            <person name="Kim Y.R."/>
            <person name="Lee S.E."/>
            <person name="Kim C.M."/>
            <person name="Kim S.Y."/>
            <person name="Shin E.K."/>
            <person name="Shin D.H."/>
            <person name="Chung S.S."/>
            <person name="Choy H.E."/>
            <person name="Progulske-Fox A."/>
            <person name="Hillman J.D."/>
            <person name="Handfield M."/>
            <person name="Rhee J.H."/>
        </authorList>
    </citation>
    <scope>NUCLEOTIDE SEQUENCE [LARGE SCALE GENOMIC DNA]</scope>
    <source>
        <strain evidence="12 13">CMCP6</strain>
    </source>
</reference>
<comment type="subcellular location">
    <subcellularLocation>
        <location evidence="1">Cell inner membrane</location>
        <topology evidence="1">Single-pass membrane protein</topology>
    </subcellularLocation>
</comment>
<keyword evidence="4" id="KW-0488">Methylation</keyword>
<dbReference type="GO" id="GO:0015628">
    <property type="term" value="P:protein secretion by the type II secretion system"/>
    <property type="evidence" value="ECO:0007669"/>
    <property type="project" value="InterPro"/>
</dbReference>
<dbReference type="Proteomes" id="UP000002275">
    <property type="component" value="Chromosome I"/>
</dbReference>
<evidence type="ECO:0000259" key="11">
    <source>
        <dbReference type="Pfam" id="PF12019"/>
    </source>
</evidence>
<sequence>MTRGFTLLELLITVAVLAVILAWAVPSFTGVTNTTKMQRLGNELHGFVIQAKSEAVLRRQNLWAHISIAANGDSLGTWKIELTDNATPGIGTVLLNLSGAPYKGVLVKSQFPSDQISFDGVYGRPSQGNIRFYPTGESTKAIKLIAHNRSARFRLCSDNQSDEYYGYPRC</sequence>
<gene>
    <name evidence="12" type="ordered locus">VV1_0352</name>
</gene>
<dbReference type="KEGG" id="vvu:VV1_0352"/>
<evidence type="ECO:0000313" key="13">
    <source>
        <dbReference type="Proteomes" id="UP000002275"/>
    </source>
</evidence>
<name>A0A3Q0L1V5_VIBVU</name>
<keyword evidence="5" id="KW-0997">Cell inner membrane</keyword>
<comment type="similarity">
    <text evidence="9">Belongs to the GSP H family.</text>
</comment>
<dbReference type="NCBIfam" id="TIGR02532">
    <property type="entry name" value="IV_pilin_GFxxxE"/>
    <property type="match status" value="1"/>
</dbReference>
<evidence type="ECO:0000256" key="5">
    <source>
        <dbReference type="ARBA" id="ARBA00022519"/>
    </source>
</evidence>
<dbReference type="AlphaFoldDB" id="A0A3Q0L1V5"/>
<reference evidence="12 13" key="3">
    <citation type="journal article" date="2011" name="Mol. Syst. Biol.">
        <title>Integrative genome-scale metabolic analysis of Vibrio vulnificus for drug targeting and discovery.</title>
        <authorList>
            <person name="Kim H.U."/>
            <person name="Kim S.Y."/>
            <person name="Jeong H."/>
            <person name="Kim T.Y."/>
            <person name="Kim J.J."/>
            <person name="Choy H.E."/>
            <person name="Yi K.Y."/>
            <person name="Rhee J.H."/>
            <person name="Lee S.Y."/>
        </authorList>
    </citation>
    <scope>NUCLEOTIDE SEQUENCE [LARGE SCALE GENOMIC DNA]</scope>
    <source>
        <strain evidence="12 13">CMCP6</strain>
    </source>
</reference>
<evidence type="ECO:0000256" key="3">
    <source>
        <dbReference type="ARBA" id="ARBA00022475"/>
    </source>
</evidence>
<dbReference type="GO" id="GO:0005886">
    <property type="term" value="C:plasma membrane"/>
    <property type="evidence" value="ECO:0007669"/>
    <property type="project" value="UniProtKB-SubCell"/>
</dbReference>
<evidence type="ECO:0000256" key="2">
    <source>
        <dbReference type="ARBA" id="ARBA00021549"/>
    </source>
</evidence>
<feature type="domain" description="General secretion pathway GspH" evidence="11">
    <location>
        <begin position="42"/>
        <end position="140"/>
    </location>
</feature>
<evidence type="ECO:0000256" key="6">
    <source>
        <dbReference type="ARBA" id="ARBA00022692"/>
    </source>
</evidence>
<dbReference type="PROSITE" id="PS00409">
    <property type="entry name" value="PROKAR_NTER_METHYL"/>
    <property type="match status" value="1"/>
</dbReference>
<dbReference type="Gene3D" id="3.30.700.10">
    <property type="entry name" value="Glycoprotein, Type 4 Pilin"/>
    <property type="match status" value="1"/>
</dbReference>
<dbReference type="Pfam" id="PF07963">
    <property type="entry name" value="N_methyl"/>
    <property type="match status" value="1"/>
</dbReference>
<dbReference type="InterPro" id="IPR016824">
    <property type="entry name" value="Tfp-pilus_assembly_FimT"/>
</dbReference>
<dbReference type="InterPro" id="IPR012902">
    <property type="entry name" value="N_methyl_site"/>
</dbReference>
<evidence type="ECO:0000256" key="7">
    <source>
        <dbReference type="ARBA" id="ARBA00022989"/>
    </source>
</evidence>
<dbReference type="SUPFAM" id="SSF54523">
    <property type="entry name" value="Pili subunits"/>
    <property type="match status" value="1"/>
</dbReference>
<evidence type="ECO:0000256" key="9">
    <source>
        <dbReference type="ARBA" id="ARBA00025772"/>
    </source>
</evidence>
<evidence type="ECO:0000256" key="8">
    <source>
        <dbReference type="ARBA" id="ARBA00023136"/>
    </source>
</evidence>
<dbReference type="EMBL" id="AE016795">
    <property type="protein sequence ID" value="AAO08879.1"/>
    <property type="molecule type" value="Genomic_DNA"/>
</dbReference>
<dbReference type="Pfam" id="PF12019">
    <property type="entry name" value="GspH"/>
    <property type="match status" value="1"/>
</dbReference>